<proteinExistence type="predicted"/>
<dbReference type="AlphaFoldDB" id="A0A532V8X6"/>
<sequence length="68" mass="7777">MEAKKIKIPAISCHHCKMTIERELGELEGVRSVEVDVDAKTARIRWDAPATWEQIKKTLTEIGYPPEE</sequence>
<dbReference type="Gene3D" id="3.30.70.100">
    <property type="match status" value="1"/>
</dbReference>
<dbReference type="SUPFAM" id="SSF55008">
    <property type="entry name" value="HMA, heavy metal-associated domain"/>
    <property type="match status" value="1"/>
</dbReference>
<gene>
    <name evidence="3" type="ORF">CEE36_02975</name>
</gene>
<dbReference type="PRINTS" id="PR00944">
    <property type="entry name" value="CUEXPORT"/>
</dbReference>
<dbReference type="InterPro" id="IPR036163">
    <property type="entry name" value="HMA_dom_sf"/>
</dbReference>
<name>A0A532V8X6_UNCT6</name>
<dbReference type="PROSITE" id="PS01047">
    <property type="entry name" value="HMA_1"/>
    <property type="match status" value="1"/>
</dbReference>
<dbReference type="EMBL" id="NJBO01000003">
    <property type="protein sequence ID" value="TKJ43663.1"/>
    <property type="molecule type" value="Genomic_DNA"/>
</dbReference>
<feature type="domain" description="HMA" evidence="2">
    <location>
        <begin position="2"/>
        <end position="67"/>
    </location>
</feature>
<evidence type="ECO:0000313" key="4">
    <source>
        <dbReference type="Proteomes" id="UP000317778"/>
    </source>
</evidence>
<dbReference type="PROSITE" id="PS50846">
    <property type="entry name" value="HMA_2"/>
    <property type="match status" value="1"/>
</dbReference>
<dbReference type="GO" id="GO:0005507">
    <property type="term" value="F:copper ion binding"/>
    <property type="evidence" value="ECO:0007669"/>
    <property type="project" value="InterPro"/>
</dbReference>
<dbReference type="CDD" id="cd00371">
    <property type="entry name" value="HMA"/>
    <property type="match status" value="1"/>
</dbReference>
<comment type="caution">
    <text evidence="3">The sequence shown here is derived from an EMBL/GenBank/DDBJ whole genome shotgun (WGS) entry which is preliminary data.</text>
</comment>
<dbReference type="InterPro" id="IPR017969">
    <property type="entry name" value="Heavy-metal-associated_CS"/>
</dbReference>
<dbReference type="InterPro" id="IPR006121">
    <property type="entry name" value="HMA_dom"/>
</dbReference>
<accession>A0A532V8X6</accession>
<reference evidence="3 4" key="1">
    <citation type="submission" date="2017-06" db="EMBL/GenBank/DDBJ databases">
        <title>Novel microbial phyla capable of carbon fixation and sulfur reduction in deep-sea sediments.</title>
        <authorList>
            <person name="Huang J."/>
            <person name="Baker B."/>
            <person name="Wang Y."/>
        </authorList>
    </citation>
    <scope>NUCLEOTIDE SEQUENCE [LARGE SCALE GENOMIC DNA]</scope>
    <source>
        <strain evidence="3">B3_TA06</strain>
    </source>
</reference>
<dbReference type="Pfam" id="PF00403">
    <property type="entry name" value="HMA"/>
    <property type="match status" value="1"/>
</dbReference>
<keyword evidence="1" id="KW-0479">Metal-binding</keyword>
<organism evidence="3 4">
    <name type="scientific">candidate division TA06 bacterium B3_TA06</name>
    <dbReference type="NCBI Taxonomy" id="2012487"/>
    <lineage>
        <taxon>Bacteria</taxon>
        <taxon>Bacteria division TA06</taxon>
    </lineage>
</organism>
<dbReference type="InterPro" id="IPR000428">
    <property type="entry name" value="Cu-bd"/>
</dbReference>
<evidence type="ECO:0000259" key="2">
    <source>
        <dbReference type="PROSITE" id="PS50846"/>
    </source>
</evidence>
<dbReference type="GO" id="GO:0006825">
    <property type="term" value="P:copper ion transport"/>
    <property type="evidence" value="ECO:0007669"/>
    <property type="project" value="InterPro"/>
</dbReference>
<dbReference type="Proteomes" id="UP000317778">
    <property type="component" value="Unassembled WGS sequence"/>
</dbReference>
<evidence type="ECO:0000313" key="3">
    <source>
        <dbReference type="EMBL" id="TKJ43663.1"/>
    </source>
</evidence>
<protein>
    <submittedName>
        <fullName evidence="3">Heavy metal transporter</fullName>
    </submittedName>
</protein>
<evidence type="ECO:0000256" key="1">
    <source>
        <dbReference type="ARBA" id="ARBA00022723"/>
    </source>
</evidence>